<dbReference type="InterPro" id="IPR001315">
    <property type="entry name" value="CARD"/>
</dbReference>
<dbReference type="SUPFAM" id="SSF47986">
    <property type="entry name" value="DEATH domain"/>
    <property type="match status" value="1"/>
</dbReference>
<dbReference type="GO" id="GO:0042981">
    <property type="term" value="P:regulation of apoptotic process"/>
    <property type="evidence" value="ECO:0007669"/>
    <property type="project" value="InterPro"/>
</dbReference>
<sequence>RAAQLLLEEGPVIKQLLDDLREKKVLNKGEVESILEENPSRGDKARKLVDSVKNKGSDASKIFIAQLKIRGLVEMVEWDPKSPTPRIPGGD</sequence>
<feature type="domain" description="CARD" evidence="1">
    <location>
        <begin position="1"/>
        <end position="68"/>
    </location>
</feature>
<evidence type="ECO:0000313" key="3">
    <source>
        <dbReference type="Proteomes" id="UP000018467"/>
    </source>
</evidence>
<reference evidence="3" key="1">
    <citation type="submission" date="2013-03" db="EMBL/GenBank/DDBJ databases">
        <authorList>
            <person name="Jeffery W."/>
            <person name="Warren W."/>
            <person name="Wilson R.K."/>
        </authorList>
    </citation>
    <scope>NUCLEOTIDE SEQUENCE</scope>
    <source>
        <strain evidence="3">female</strain>
    </source>
</reference>
<dbReference type="PROSITE" id="PS50209">
    <property type="entry name" value="CARD"/>
    <property type="match status" value="1"/>
</dbReference>
<dbReference type="Proteomes" id="UP000018467">
    <property type="component" value="Unassembled WGS sequence"/>
</dbReference>
<name>A0A3B1J5W2_ASTMX</name>
<dbReference type="AlphaFoldDB" id="A0A3B1J5W2"/>
<dbReference type="Pfam" id="PF00619">
    <property type="entry name" value="CARD"/>
    <property type="match status" value="1"/>
</dbReference>
<reference evidence="3" key="2">
    <citation type="journal article" date="2014" name="Nat. Commun.">
        <title>The cavefish genome reveals candidate genes for eye loss.</title>
        <authorList>
            <person name="McGaugh S.E."/>
            <person name="Gross J.B."/>
            <person name="Aken B."/>
            <person name="Blin M."/>
            <person name="Borowsky R."/>
            <person name="Chalopin D."/>
            <person name="Hinaux H."/>
            <person name="Jeffery W.R."/>
            <person name="Keene A."/>
            <person name="Ma L."/>
            <person name="Minx P."/>
            <person name="Murphy D."/>
            <person name="O'Quin K.E."/>
            <person name="Retaux S."/>
            <person name="Rohner N."/>
            <person name="Searle S.M."/>
            <person name="Stahl B.A."/>
            <person name="Tabin C."/>
            <person name="Volff J.N."/>
            <person name="Yoshizawa M."/>
            <person name="Warren W.C."/>
        </authorList>
    </citation>
    <scope>NUCLEOTIDE SEQUENCE [LARGE SCALE GENOMIC DNA]</scope>
    <source>
        <strain evidence="3">female</strain>
    </source>
</reference>
<dbReference type="GeneTree" id="ENSGT00940000160994"/>
<dbReference type="Ensembl" id="ENSAMXT00000030626.1">
    <property type="protein sequence ID" value="ENSAMXP00000037633.1"/>
    <property type="gene ID" value="ENSAMXG00000014588.2"/>
</dbReference>
<evidence type="ECO:0000313" key="2">
    <source>
        <dbReference type="Ensembl" id="ENSAMXP00000037633.1"/>
    </source>
</evidence>
<reference evidence="2" key="4">
    <citation type="submission" date="2025-09" db="UniProtKB">
        <authorList>
            <consortium name="Ensembl"/>
        </authorList>
    </citation>
    <scope>IDENTIFICATION</scope>
</reference>
<dbReference type="Gene3D" id="1.10.533.10">
    <property type="entry name" value="Death Domain, Fas"/>
    <property type="match status" value="1"/>
</dbReference>
<organism evidence="2 3">
    <name type="scientific">Astyanax mexicanus</name>
    <name type="common">Blind cave fish</name>
    <name type="synonym">Astyanax fasciatus mexicanus</name>
    <dbReference type="NCBI Taxonomy" id="7994"/>
    <lineage>
        <taxon>Eukaryota</taxon>
        <taxon>Metazoa</taxon>
        <taxon>Chordata</taxon>
        <taxon>Craniata</taxon>
        <taxon>Vertebrata</taxon>
        <taxon>Euteleostomi</taxon>
        <taxon>Actinopterygii</taxon>
        <taxon>Neopterygii</taxon>
        <taxon>Teleostei</taxon>
        <taxon>Ostariophysi</taxon>
        <taxon>Characiformes</taxon>
        <taxon>Characoidei</taxon>
        <taxon>Acestrorhamphidae</taxon>
        <taxon>Acestrorhamphinae</taxon>
        <taxon>Astyanax</taxon>
    </lineage>
</organism>
<reference evidence="2" key="3">
    <citation type="submission" date="2025-08" db="UniProtKB">
        <authorList>
            <consortium name="Ensembl"/>
        </authorList>
    </citation>
    <scope>IDENTIFICATION</scope>
</reference>
<proteinExistence type="predicted"/>
<protein>
    <submittedName>
        <fullName evidence="2">Caspase 22, apoptosis-related cysteine peptidase</fullName>
    </submittedName>
</protein>
<accession>A0A3B1J5W2</accession>
<dbReference type="Bgee" id="ENSAMXG00000014588">
    <property type="expression patterns" value="Expressed in zone of skin and 13 other cell types or tissues"/>
</dbReference>
<dbReference type="InterPro" id="IPR011029">
    <property type="entry name" value="DEATH-like_dom_sf"/>
</dbReference>
<evidence type="ECO:0000259" key="1">
    <source>
        <dbReference type="PROSITE" id="PS50209"/>
    </source>
</evidence>
<keyword evidence="3" id="KW-1185">Reference proteome</keyword>